<gene>
    <name evidence="2" type="ORF">PLEPLA_LOCUS7741</name>
</gene>
<proteinExistence type="predicted"/>
<protein>
    <submittedName>
        <fullName evidence="2">Uncharacterized protein</fullName>
    </submittedName>
</protein>
<reference evidence="2" key="1">
    <citation type="submission" date="2020-03" db="EMBL/GenBank/DDBJ databases">
        <authorList>
            <person name="Weist P."/>
        </authorList>
    </citation>
    <scope>NUCLEOTIDE SEQUENCE</scope>
</reference>
<dbReference type="EMBL" id="CADEAL010000418">
    <property type="protein sequence ID" value="CAB1419890.1"/>
    <property type="molecule type" value="Genomic_DNA"/>
</dbReference>
<keyword evidence="3" id="KW-1185">Reference proteome</keyword>
<evidence type="ECO:0000313" key="2">
    <source>
        <dbReference type="EMBL" id="CAB1419890.1"/>
    </source>
</evidence>
<dbReference type="AlphaFoldDB" id="A0A9N7TVQ8"/>
<name>A0A9N7TVQ8_PLEPL</name>
<comment type="caution">
    <text evidence="2">The sequence shown here is derived from an EMBL/GenBank/DDBJ whole genome shotgun (WGS) entry which is preliminary data.</text>
</comment>
<feature type="region of interest" description="Disordered" evidence="1">
    <location>
        <begin position="85"/>
        <end position="116"/>
    </location>
</feature>
<evidence type="ECO:0000313" key="3">
    <source>
        <dbReference type="Proteomes" id="UP001153269"/>
    </source>
</evidence>
<organism evidence="2 3">
    <name type="scientific">Pleuronectes platessa</name>
    <name type="common">European plaice</name>
    <dbReference type="NCBI Taxonomy" id="8262"/>
    <lineage>
        <taxon>Eukaryota</taxon>
        <taxon>Metazoa</taxon>
        <taxon>Chordata</taxon>
        <taxon>Craniata</taxon>
        <taxon>Vertebrata</taxon>
        <taxon>Euteleostomi</taxon>
        <taxon>Actinopterygii</taxon>
        <taxon>Neopterygii</taxon>
        <taxon>Teleostei</taxon>
        <taxon>Neoteleostei</taxon>
        <taxon>Acanthomorphata</taxon>
        <taxon>Carangaria</taxon>
        <taxon>Pleuronectiformes</taxon>
        <taxon>Pleuronectoidei</taxon>
        <taxon>Pleuronectidae</taxon>
        <taxon>Pleuronectes</taxon>
    </lineage>
</organism>
<sequence>MLPPEFGQRDGDVLGSCQTTLKTEQKYSVGELEALACVWASFDTADKPPGPHSPACYIWVGTQTTEDSQLVREAPTIQLLHAVTPGRDNVTSSLHQPKTPRSHSSKPSSERVGPSKVQEELVPFNHVRDEPSCWKDVCVARGLCTAVLSILRARTLSIAHKGNLGSVKTPTPWEHIQVDICSKLHVVPQHQRFIIVAYDLHSGVDWPSGIPGIVPVGR</sequence>
<dbReference type="Proteomes" id="UP001153269">
    <property type="component" value="Unassembled WGS sequence"/>
</dbReference>
<evidence type="ECO:0000256" key="1">
    <source>
        <dbReference type="SAM" id="MobiDB-lite"/>
    </source>
</evidence>
<accession>A0A9N7TVQ8</accession>